<dbReference type="EMBL" id="JAUSQM010000001">
    <property type="protein sequence ID" value="MDP9823586.1"/>
    <property type="molecule type" value="Genomic_DNA"/>
</dbReference>
<comment type="function">
    <text evidence="1 10">Part of cytochrome c oxidase, its function is unknown.</text>
</comment>
<sequence length="132" mass="14926">MKAETWIFLACAIFLALVTPAYWLLTADWAGSTALTMTTLLTLMVAIYLGSHARRMEQPRPEDRKDAEISDGAGELGFYPPYSWWPLWCALCFSIIVLGIVFGWWLFIIGLAFGAVALSGWLFEYYRGEHAH</sequence>
<dbReference type="EC" id="7.1.1.9" evidence="10"/>
<evidence type="ECO:0000256" key="5">
    <source>
        <dbReference type="ARBA" id="ARBA00022692"/>
    </source>
</evidence>
<dbReference type="Proteomes" id="UP001240447">
    <property type="component" value="Unassembled WGS sequence"/>
</dbReference>
<comment type="catalytic activity">
    <reaction evidence="9 10">
        <text>4 Fe(II)-[cytochrome c] + O2 + 8 H(+)(in) = 4 Fe(III)-[cytochrome c] + 2 H2O + 4 H(+)(out)</text>
        <dbReference type="Rhea" id="RHEA:11436"/>
        <dbReference type="Rhea" id="RHEA-COMP:10350"/>
        <dbReference type="Rhea" id="RHEA-COMP:14399"/>
        <dbReference type="ChEBI" id="CHEBI:15377"/>
        <dbReference type="ChEBI" id="CHEBI:15378"/>
        <dbReference type="ChEBI" id="CHEBI:15379"/>
        <dbReference type="ChEBI" id="CHEBI:29033"/>
        <dbReference type="ChEBI" id="CHEBI:29034"/>
        <dbReference type="EC" id="7.1.1.9"/>
    </reaction>
</comment>
<comment type="caution">
    <text evidence="12">The sequence shown here is derived from an EMBL/GenBank/DDBJ whole genome shotgun (WGS) entry which is preliminary data.</text>
</comment>
<keyword evidence="6 10" id="KW-1278">Translocase</keyword>
<evidence type="ECO:0000256" key="11">
    <source>
        <dbReference type="SAM" id="Phobius"/>
    </source>
</evidence>
<dbReference type="InterPro" id="IPR021050">
    <property type="entry name" value="Cyt_c_oxidase_su4_actinobac"/>
</dbReference>
<keyword evidence="7 11" id="KW-1133">Transmembrane helix</keyword>
<evidence type="ECO:0000313" key="13">
    <source>
        <dbReference type="Proteomes" id="UP001240447"/>
    </source>
</evidence>
<organism evidence="12 13">
    <name type="scientific">Nocardioides massiliensis</name>
    <dbReference type="NCBI Taxonomy" id="1325935"/>
    <lineage>
        <taxon>Bacteria</taxon>
        <taxon>Bacillati</taxon>
        <taxon>Actinomycetota</taxon>
        <taxon>Actinomycetes</taxon>
        <taxon>Propionibacteriales</taxon>
        <taxon>Nocardioidaceae</taxon>
        <taxon>Nocardioides</taxon>
    </lineage>
</organism>
<keyword evidence="8 10" id="KW-0472">Membrane</keyword>
<dbReference type="PIRSF" id="PIRSF017385">
    <property type="entry name" value="CtaF"/>
    <property type="match status" value="1"/>
</dbReference>
<gene>
    <name evidence="12" type="ORF">J2S59_003395</name>
</gene>
<proteinExistence type="inferred from homology"/>
<evidence type="ECO:0000256" key="6">
    <source>
        <dbReference type="ARBA" id="ARBA00022967"/>
    </source>
</evidence>
<feature type="transmembrane region" description="Helical" evidence="11">
    <location>
        <begin position="32"/>
        <end position="51"/>
    </location>
</feature>
<evidence type="ECO:0000256" key="3">
    <source>
        <dbReference type="ARBA" id="ARBA00006870"/>
    </source>
</evidence>
<keyword evidence="5 11" id="KW-0812">Transmembrane</keyword>
<comment type="subcellular location">
    <subcellularLocation>
        <location evidence="2">Cell membrane</location>
        <topology evidence="2">Multi-pass membrane protein</topology>
    </subcellularLocation>
</comment>
<comment type="subunit">
    <text evidence="10">Associates with subunits I, II and III to form cytochrome c oxidase.</text>
</comment>
<evidence type="ECO:0000256" key="4">
    <source>
        <dbReference type="ARBA" id="ARBA00022475"/>
    </source>
</evidence>
<evidence type="ECO:0000256" key="9">
    <source>
        <dbReference type="ARBA" id="ARBA00047816"/>
    </source>
</evidence>
<feature type="transmembrane region" description="Helical" evidence="11">
    <location>
        <begin position="6"/>
        <end position="25"/>
    </location>
</feature>
<feature type="transmembrane region" description="Helical" evidence="11">
    <location>
        <begin position="85"/>
        <end position="118"/>
    </location>
</feature>
<comment type="similarity">
    <text evidence="3 10">Belongs to the cytochrome c oxidase bacterial subunit CtaF family.</text>
</comment>
<evidence type="ECO:0000256" key="1">
    <source>
        <dbReference type="ARBA" id="ARBA00002536"/>
    </source>
</evidence>
<evidence type="ECO:0000256" key="10">
    <source>
        <dbReference type="PIRNR" id="PIRNR017385"/>
    </source>
</evidence>
<accession>A0ABT9NT34</accession>
<keyword evidence="4 10" id="KW-1003">Cell membrane</keyword>
<evidence type="ECO:0000256" key="2">
    <source>
        <dbReference type="ARBA" id="ARBA00004651"/>
    </source>
</evidence>
<evidence type="ECO:0000256" key="8">
    <source>
        <dbReference type="ARBA" id="ARBA00023136"/>
    </source>
</evidence>
<name>A0ABT9NT34_9ACTN</name>
<keyword evidence="13" id="KW-1185">Reference proteome</keyword>
<protein>
    <recommendedName>
        <fullName evidence="10">Cytochrome c oxidase polypeptide 4</fullName>
        <ecNumber evidence="10">7.1.1.9</ecNumber>
    </recommendedName>
    <alternativeName>
        <fullName evidence="10">Cytochrome aa3 subunit 4</fullName>
    </alternativeName>
    <alternativeName>
        <fullName evidence="10">Cytochrome c oxidase polypeptide IV</fullName>
    </alternativeName>
</protein>
<dbReference type="Pfam" id="PF12270">
    <property type="entry name" value="Cyt_c_ox_IV"/>
    <property type="match status" value="1"/>
</dbReference>
<dbReference type="RefSeq" id="WP_068123877.1">
    <property type="nucleotide sequence ID" value="NZ_CCXJ01000671.1"/>
</dbReference>
<evidence type="ECO:0000313" key="12">
    <source>
        <dbReference type="EMBL" id="MDP9823586.1"/>
    </source>
</evidence>
<evidence type="ECO:0000256" key="7">
    <source>
        <dbReference type="ARBA" id="ARBA00022989"/>
    </source>
</evidence>
<reference evidence="12 13" key="1">
    <citation type="submission" date="2023-07" db="EMBL/GenBank/DDBJ databases">
        <title>Sequencing the genomes of 1000 actinobacteria strains.</title>
        <authorList>
            <person name="Klenk H.-P."/>
        </authorList>
    </citation>
    <scope>NUCLEOTIDE SEQUENCE [LARGE SCALE GENOMIC DNA]</scope>
    <source>
        <strain evidence="12 13">GD13</strain>
    </source>
</reference>